<dbReference type="EMBL" id="FOZW01000001">
    <property type="protein sequence ID" value="SFS43017.1"/>
    <property type="molecule type" value="Genomic_DNA"/>
</dbReference>
<name>A0A1I6PS09_9RHOB</name>
<dbReference type="AlphaFoldDB" id="A0A1I6PS09"/>
<gene>
    <name evidence="1" type="ORF">SAMN04488050_101730</name>
</gene>
<dbReference type="OrthoDB" id="661223at2"/>
<sequence>MTSEFPGSPRIMKGGLVAYQLPELAPTIIVYQYNPDEMQRQIRLRGGGGGRGDSNRVNGPPEEQISFTVEIDAADQLEFPAQNAITLDNGLHPVIAALEGLLYPSYPLVIANEAMALAGSAFIQGEQAPLVLLVWGPKRVLPVQIDSLSVREQAFDANLNPIRVEVEISAQVQSYRDLDITNPGYWVYMSSFTMKEVMATLNTFGNSTGIRGLLPI</sequence>
<accession>A0A1I6PS09</accession>
<organism evidence="1 2">
    <name type="scientific">Alloyangia pacifica</name>
    <dbReference type="NCBI Taxonomy" id="311180"/>
    <lineage>
        <taxon>Bacteria</taxon>
        <taxon>Pseudomonadati</taxon>
        <taxon>Pseudomonadota</taxon>
        <taxon>Alphaproteobacteria</taxon>
        <taxon>Rhodobacterales</taxon>
        <taxon>Roseobacteraceae</taxon>
        <taxon>Alloyangia</taxon>
    </lineage>
</organism>
<dbReference type="Proteomes" id="UP000199392">
    <property type="component" value="Unassembled WGS sequence"/>
</dbReference>
<dbReference type="STRING" id="311180.SAMN04488050_101730"/>
<protein>
    <submittedName>
        <fullName evidence="1">Uncharacterized protein</fullName>
    </submittedName>
</protein>
<proteinExistence type="predicted"/>
<evidence type="ECO:0000313" key="1">
    <source>
        <dbReference type="EMBL" id="SFS43017.1"/>
    </source>
</evidence>
<dbReference type="RefSeq" id="WP_092421916.1">
    <property type="nucleotide sequence ID" value="NZ_FNCL01000002.1"/>
</dbReference>
<evidence type="ECO:0000313" key="2">
    <source>
        <dbReference type="Proteomes" id="UP000199392"/>
    </source>
</evidence>
<reference evidence="2" key="1">
    <citation type="submission" date="2016-10" db="EMBL/GenBank/DDBJ databases">
        <authorList>
            <person name="Varghese N."/>
            <person name="Submissions S."/>
        </authorList>
    </citation>
    <scope>NUCLEOTIDE SEQUENCE [LARGE SCALE GENOMIC DNA]</scope>
    <source>
        <strain evidence="2">DSM 26894</strain>
    </source>
</reference>
<keyword evidence="2" id="KW-1185">Reference proteome</keyword>